<evidence type="ECO:0000313" key="2">
    <source>
        <dbReference type="EMBL" id="CAD1824812.1"/>
    </source>
</evidence>
<dbReference type="AlphaFoldDB" id="A0A6V7P1T4"/>
<accession>A0A6V7P1T4</accession>
<gene>
    <name evidence="2" type="ORF">CB5_LOCUS8023</name>
</gene>
<reference evidence="2" key="1">
    <citation type="submission" date="2020-07" db="EMBL/GenBank/DDBJ databases">
        <authorList>
            <person name="Lin J."/>
        </authorList>
    </citation>
    <scope>NUCLEOTIDE SEQUENCE</scope>
</reference>
<protein>
    <submittedName>
        <fullName evidence="2">Uncharacterized protein</fullName>
    </submittedName>
</protein>
<dbReference type="EMBL" id="LR862144">
    <property type="protein sequence ID" value="CAD1824812.1"/>
    <property type="molecule type" value="Genomic_DNA"/>
</dbReference>
<feature type="region of interest" description="Disordered" evidence="1">
    <location>
        <begin position="41"/>
        <end position="66"/>
    </location>
</feature>
<name>A0A6V7P1T4_ANACO</name>
<organism evidence="2">
    <name type="scientific">Ananas comosus var. bracteatus</name>
    <name type="common">red pineapple</name>
    <dbReference type="NCBI Taxonomy" id="296719"/>
    <lineage>
        <taxon>Eukaryota</taxon>
        <taxon>Viridiplantae</taxon>
        <taxon>Streptophyta</taxon>
        <taxon>Embryophyta</taxon>
        <taxon>Tracheophyta</taxon>
        <taxon>Spermatophyta</taxon>
        <taxon>Magnoliopsida</taxon>
        <taxon>Liliopsida</taxon>
        <taxon>Poales</taxon>
        <taxon>Bromeliaceae</taxon>
        <taxon>Bromelioideae</taxon>
        <taxon>Ananas</taxon>
    </lineage>
</organism>
<evidence type="ECO:0000256" key="1">
    <source>
        <dbReference type="SAM" id="MobiDB-lite"/>
    </source>
</evidence>
<proteinExistence type="predicted"/>
<sequence>MTSHCHLQTSPLSCLATTDRPLWGTAISSLGGKALSTELRPLLAPPRRSRANLGYGHPREELDPPGPKEASCRLVFIYLYNAHNSHEFITQSSSWPIGAPSTHISNPSMEGDSNPRGTVCGTPYRLSLGTPNRLSQSFHVPRLRSSHYLCGATATSAEQTV</sequence>